<name>A0A928Z5M5_9CYAN</name>
<dbReference type="PROSITE" id="PS50109">
    <property type="entry name" value="HIS_KIN"/>
    <property type="match status" value="1"/>
</dbReference>
<feature type="domain" description="Response regulatory" evidence="10">
    <location>
        <begin position="8"/>
        <end position="124"/>
    </location>
</feature>
<dbReference type="Gene3D" id="3.30.565.10">
    <property type="entry name" value="Histidine kinase-like ATPase, C-terminal domain"/>
    <property type="match status" value="1"/>
</dbReference>
<evidence type="ECO:0000259" key="10">
    <source>
        <dbReference type="PROSITE" id="PS50110"/>
    </source>
</evidence>
<evidence type="ECO:0000256" key="5">
    <source>
        <dbReference type="ARBA" id="ARBA00022777"/>
    </source>
</evidence>
<dbReference type="Gene3D" id="3.40.50.2300">
    <property type="match status" value="1"/>
</dbReference>
<evidence type="ECO:0000256" key="6">
    <source>
        <dbReference type="ARBA" id="ARBA00023012"/>
    </source>
</evidence>
<dbReference type="InterPro" id="IPR004358">
    <property type="entry name" value="Sig_transdc_His_kin-like_C"/>
</dbReference>
<dbReference type="Pfam" id="PF00512">
    <property type="entry name" value="HisKA"/>
    <property type="match status" value="1"/>
</dbReference>
<dbReference type="SMART" id="SM00388">
    <property type="entry name" value="HisKA"/>
    <property type="match status" value="1"/>
</dbReference>
<protein>
    <recommendedName>
        <fullName evidence="2">histidine kinase</fullName>
        <ecNumber evidence="2">2.7.13.3</ecNumber>
    </recommendedName>
</protein>
<dbReference type="SUPFAM" id="SSF55874">
    <property type="entry name" value="ATPase domain of HSP90 chaperone/DNA topoisomerase II/histidine kinase"/>
    <property type="match status" value="1"/>
</dbReference>
<feature type="coiled-coil region" evidence="8">
    <location>
        <begin position="127"/>
        <end position="154"/>
    </location>
</feature>
<comment type="caution">
    <text evidence="11">The sequence shown here is derived from an EMBL/GenBank/DDBJ whole genome shotgun (WGS) entry which is preliminary data.</text>
</comment>
<dbReference type="CDD" id="cd00082">
    <property type="entry name" value="HisKA"/>
    <property type="match status" value="1"/>
</dbReference>
<keyword evidence="5 11" id="KW-0418">Kinase</keyword>
<sequence>MVQQERLKVLVVDDDAVDRMAVKRNLRKIQTELEVIEAENCKAALDLSQSQSFDCTFVDYNLPDGNGVELVGQLRQLGVRYPLIALTGHGDEQVAVALMKAGASDYIAKDKIRPELLDRIMRQCLRLYAAQQESERIKQQREALLEQREEFISRMTHDMQTPLVGANRMLELIQEGAFGEVAETVQAKIDIITSSNRDLLKMVQDLVEVYSYEAGAKEINRVSVNMPRLVKEVLQQLEPLAIDKQLSLEFEITAPQLTYDIALDRAEIKRVLVNLIGNSLKFTETGGITIRLTGSSPSNPQFKITVSDTGVGISEADQTQLFKRFRRGKHKRSNSGLGLYLSRKIIESHQGQIEVESQVGQGTTFIILLPLI</sequence>
<feature type="domain" description="Histidine kinase" evidence="9">
    <location>
        <begin position="154"/>
        <end position="372"/>
    </location>
</feature>
<evidence type="ECO:0000256" key="4">
    <source>
        <dbReference type="ARBA" id="ARBA00022679"/>
    </source>
</evidence>
<keyword evidence="8" id="KW-0175">Coiled coil</keyword>
<evidence type="ECO:0000256" key="8">
    <source>
        <dbReference type="SAM" id="Coils"/>
    </source>
</evidence>
<dbReference type="EC" id="2.7.13.3" evidence="2"/>
<proteinExistence type="predicted"/>
<dbReference type="Pfam" id="PF00072">
    <property type="entry name" value="Response_reg"/>
    <property type="match status" value="1"/>
</dbReference>
<dbReference type="Proteomes" id="UP000625316">
    <property type="component" value="Unassembled WGS sequence"/>
</dbReference>
<dbReference type="PRINTS" id="PR00344">
    <property type="entry name" value="BCTRLSENSOR"/>
</dbReference>
<dbReference type="PANTHER" id="PTHR43047:SF72">
    <property type="entry name" value="OSMOSENSING HISTIDINE PROTEIN KINASE SLN1"/>
    <property type="match status" value="1"/>
</dbReference>
<dbReference type="InterPro" id="IPR005467">
    <property type="entry name" value="His_kinase_dom"/>
</dbReference>
<evidence type="ECO:0000259" key="9">
    <source>
        <dbReference type="PROSITE" id="PS50109"/>
    </source>
</evidence>
<evidence type="ECO:0000256" key="7">
    <source>
        <dbReference type="PROSITE-ProRule" id="PRU00169"/>
    </source>
</evidence>
<dbReference type="GO" id="GO:0000155">
    <property type="term" value="F:phosphorelay sensor kinase activity"/>
    <property type="evidence" value="ECO:0007669"/>
    <property type="project" value="InterPro"/>
</dbReference>
<evidence type="ECO:0000313" key="12">
    <source>
        <dbReference type="Proteomes" id="UP000625316"/>
    </source>
</evidence>
<organism evidence="11 12">
    <name type="scientific">Romeriopsis navalis LEGE 11480</name>
    <dbReference type="NCBI Taxonomy" id="2777977"/>
    <lineage>
        <taxon>Bacteria</taxon>
        <taxon>Bacillati</taxon>
        <taxon>Cyanobacteriota</taxon>
        <taxon>Cyanophyceae</taxon>
        <taxon>Leptolyngbyales</taxon>
        <taxon>Leptolyngbyaceae</taxon>
        <taxon>Romeriopsis</taxon>
        <taxon>Romeriopsis navalis</taxon>
    </lineage>
</organism>
<dbReference type="Pfam" id="PF02518">
    <property type="entry name" value="HATPase_c"/>
    <property type="match status" value="1"/>
</dbReference>
<keyword evidence="3 7" id="KW-0597">Phosphoprotein</keyword>
<dbReference type="SMART" id="SM00387">
    <property type="entry name" value="HATPase_c"/>
    <property type="match status" value="1"/>
</dbReference>
<feature type="modified residue" description="4-aspartylphosphate" evidence="7">
    <location>
        <position position="59"/>
    </location>
</feature>
<dbReference type="AlphaFoldDB" id="A0A928Z5M5"/>
<dbReference type="SMART" id="SM00448">
    <property type="entry name" value="REC"/>
    <property type="match status" value="1"/>
</dbReference>
<dbReference type="EMBL" id="JADEXQ010000063">
    <property type="protein sequence ID" value="MBE9031430.1"/>
    <property type="molecule type" value="Genomic_DNA"/>
</dbReference>
<dbReference type="SUPFAM" id="SSF52172">
    <property type="entry name" value="CheY-like"/>
    <property type="match status" value="1"/>
</dbReference>
<accession>A0A928Z5M5</accession>
<dbReference type="InterPro" id="IPR003594">
    <property type="entry name" value="HATPase_dom"/>
</dbReference>
<reference evidence="11" key="1">
    <citation type="submission" date="2020-10" db="EMBL/GenBank/DDBJ databases">
        <authorList>
            <person name="Castelo-Branco R."/>
            <person name="Eusebio N."/>
            <person name="Adriana R."/>
            <person name="Vieira A."/>
            <person name="Brugerolle De Fraissinette N."/>
            <person name="Rezende De Castro R."/>
            <person name="Schneider M.P."/>
            <person name="Vasconcelos V."/>
            <person name="Leao P.N."/>
        </authorList>
    </citation>
    <scope>NUCLEOTIDE SEQUENCE</scope>
    <source>
        <strain evidence="11">LEGE 11480</strain>
    </source>
</reference>
<keyword evidence="4" id="KW-0808">Transferase</keyword>
<dbReference type="PANTHER" id="PTHR43047">
    <property type="entry name" value="TWO-COMPONENT HISTIDINE PROTEIN KINASE"/>
    <property type="match status" value="1"/>
</dbReference>
<evidence type="ECO:0000256" key="3">
    <source>
        <dbReference type="ARBA" id="ARBA00022553"/>
    </source>
</evidence>
<keyword evidence="12" id="KW-1185">Reference proteome</keyword>
<dbReference type="PROSITE" id="PS50110">
    <property type="entry name" value="RESPONSE_REGULATORY"/>
    <property type="match status" value="1"/>
</dbReference>
<keyword evidence="6" id="KW-0902">Two-component regulatory system</keyword>
<dbReference type="InterPro" id="IPR003661">
    <property type="entry name" value="HisK_dim/P_dom"/>
</dbReference>
<dbReference type="Gene3D" id="1.10.287.130">
    <property type="match status" value="1"/>
</dbReference>
<dbReference type="CDD" id="cd00156">
    <property type="entry name" value="REC"/>
    <property type="match status" value="1"/>
</dbReference>
<evidence type="ECO:0000256" key="2">
    <source>
        <dbReference type="ARBA" id="ARBA00012438"/>
    </source>
</evidence>
<dbReference type="InterPro" id="IPR036890">
    <property type="entry name" value="HATPase_C_sf"/>
</dbReference>
<gene>
    <name evidence="11" type="ORF">IQ266_16980</name>
</gene>
<dbReference type="InterPro" id="IPR001789">
    <property type="entry name" value="Sig_transdc_resp-reg_receiver"/>
</dbReference>
<comment type="catalytic activity">
    <reaction evidence="1">
        <text>ATP + protein L-histidine = ADP + protein N-phospho-L-histidine.</text>
        <dbReference type="EC" id="2.7.13.3"/>
    </reaction>
</comment>
<evidence type="ECO:0000313" key="11">
    <source>
        <dbReference type="EMBL" id="MBE9031430.1"/>
    </source>
</evidence>
<dbReference type="InterPro" id="IPR011006">
    <property type="entry name" value="CheY-like_superfamily"/>
</dbReference>
<evidence type="ECO:0000256" key="1">
    <source>
        <dbReference type="ARBA" id="ARBA00000085"/>
    </source>
</evidence>
<dbReference type="FunFam" id="3.30.565.10:FF:000006">
    <property type="entry name" value="Sensor histidine kinase WalK"/>
    <property type="match status" value="1"/>
</dbReference>